<name>A0A0M4DCU5_STRPR</name>
<feature type="compositionally biased region" description="Basic and acidic residues" evidence="6">
    <location>
        <begin position="2378"/>
        <end position="2391"/>
    </location>
</feature>
<dbReference type="InterPro" id="IPR001031">
    <property type="entry name" value="Thioesterase"/>
</dbReference>
<dbReference type="SUPFAM" id="SSF52777">
    <property type="entry name" value="CoA-dependent acyltransferases"/>
    <property type="match status" value="8"/>
</dbReference>
<dbReference type="CDD" id="cd19540">
    <property type="entry name" value="LCL_NRPS-like"/>
    <property type="match status" value="3"/>
</dbReference>
<dbReference type="InterPro" id="IPR036736">
    <property type="entry name" value="ACP-like_sf"/>
</dbReference>
<dbReference type="InterPro" id="IPR013217">
    <property type="entry name" value="Methyltransf_12"/>
</dbReference>
<evidence type="ECO:0000313" key="8">
    <source>
        <dbReference type="EMBL" id="ALC18499.1"/>
    </source>
</evidence>
<dbReference type="GO" id="GO:0003824">
    <property type="term" value="F:catalytic activity"/>
    <property type="evidence" value="ECO:0007669"/>
    <property type="project" value="InterPro"/>
</dbReference>
<dbReference type="FunFam" id="1.10.1200.10:FF:000016">
    <property type="entry name" value="Non-ribosomal peptide synthase"/>
    <property type="match status" value="4"/>
</dbReference>
<dbReference type="Pfam" id="PF00668">
    <property type="entry name" value="Condensation"/>
    <property type="match status" value="4"/>
</dbReference>
<evidence type="ECO:0000313" key="9">
    <source>
        <dbReference type="EMBL" id="ALC25466.1"/>
    </source>
</evidence>
<evidence type="ECO:0000256" key="4">
    <source>
        <dbReference type="ARBA" id="ARBA00022553"/>
    </source>
</evidence>
<dbReference type="PATRIC" id="fig|38300.4.peg.205"/>
<dbReference type="SUPFAM" id="SSF47336">
    <property type="entry name" value="ACP-like"/>
    <property type="match status" value="4"/>
</dbReference>
<dbReference type="PROSITE" id="PS50075">
    <property type="entry name" value="CARRIER"/>
    <property type="match status" value="4"/>
</dbReference>
<dbReference type="CDD" id="cd12117">
    <property type="entry name" value="A_NRPS_Srf_like"/>
    <property type="match status" value="1"/>
</dbReference>
<dbReference type="Proteomes" id="UP000060513">
    <property type="component" value="Chromosome"/>
</dbReference>
<feature type="domain" description="Carrier" evidence="7">
    <location>
        <begin position="4504"/>
        <end position="4579"/>
    </location>
</feature>
<proteinExistence type="inferred from homology"/>
<dbReference type="InterPro" id="IPR023213">
    <property type="entry name" value="CAT-like_dom_sf"/>
</dbReference>
<dbReference type="EMBL" id="CP011340">
    <property type="protein sequence ID" value="ALC18499.1"/>
    <property type="molecule type" value="Genomic_DNA"/>
</dbReference>
<dbReference type="KEGG" id="spri:SPRI_7160"/>
<dbReference type="Gene3D" id="1.10.1200.10">
    <property type="entry name" value="ACP-like"/>
    <property type="match status" value="3"/>
</dbReference>
<dbReference type="EMBL" id="CP011340">
    <property type="protein sequence ID" value="ALC25466.1"/>
    <property type="molecule type" value="Genomic_DNA"/>
</dbReference>
<evidence type="ECO:0000256" key="3">
    <source>
        <dbReference type="ARBA" id="ARBA00022450"/>
    </source>
</evidence>
<organism evidence="9">
    <name type="scientific">Streptomyces pristinaespiralis</name>
    <dbReference type="NCBI Taxonomy" id="38300"/>
    <lineage>
        <taxon>Bacteria</taxon>
        <taxon>Bacillati</taxon>
        <taxon>Actinomycetota</taxon>
        <taxon>Actinomycetes</taxon>
        <taxon>Kitasatosporales</taxon>
        <taxon>Streptomycetaceae</taxon>
        <taxon>Streptomyces</taxon>
    </lineage>
</organism>
<dbReference type="CDD" id="cd02440">
    <property type="entry name" value="AdoMet_MTases"/>
    <property type="match status" value="1"/>
</dbReference>
<dbReference type="Gene3D" id="3.30.559.30">
    <property type="entry name" value="Nonribosomal peptide synthetase, condensation domain"/>
    <property type="match status" value="4"/>
</dbReference>
<sequence length="4848" mass="522136">MTRSGLADVLPLSPLQEGLLFQVTYGAETHGPDVYTVQMVFELRGPLDEDGLRAAAAALLRRHPNLRAGFWQQGVERPVQFVPNEVPLPWHTRDFTALGESDRERAVEAYVTADRAERFDPGAPPLIRFALLGLAADHHKLVLTTHHLLLDGWSMPLLVRELFTLYGQRGDDAGMPPVTPYRAYLAHLAGRDDDAARAAWRTALADLEEPSLVAGAGAGRGAADGSALPGQIWHEIDAATTAGLTALARSCNITLNTLVQSAWALLLGRQLGRDDVVFGATVAHRPPEIPGIESTIGMFINTLPVRVRVRPAETLGDLLGRVQREQAALIEHRHLSLTDIRSTTGTGELFDTVVVFENYPLDPAVLRAEARGLRLAGFEVSDATHYPLSLLAIPGESLRFRLDHRGDVLDEAGARLLLERLDTLLTDIAEHGADLPVGRLDLLSAAERHQVLEEFNDTGLPAEDATLAALFEAQAARTPDTTALLVGGRSLTYAELNARANRLARHLVTLGAGPEQIVAVKLERSLDLYVALLAVLKTGAAYLPVDTAYPAERIAFMMDDARPAVVLTGEDTGQDLSGYDDTDLTDADRTAPLLPAHPAYVIYTSGSTGTPKAVVMPGAALVNLLAWHRREIPGEAGAPVAQFTTIGFDVAAQEILATWLHGKTLAVPSQEVRRSAEQLAAWLDEQHVSELYAPNLVIEALAEAAAEAGRTLPALRHIAQAGEALTLTRTVREFAAAVPGRQLHNHYGPAETHVMTGTALPEDPAAWSEHAPLGRPVSGARVYVLDSALRPVAPGVTGELYLAGAGVSRGYLNRPVLTAERFVADPYAPSPGARMYRTGDLGRWNTRGELEFAGRADHQVKIRGFRIEPGEIEAALTDLPAVARAAVVVREDRPGDKRLVAYAVPAGEGLDAAAVRSRLARTLPDFMVPAAIVALDALPLTPNGKLDRAALPAPQSTTAVQRTPRSPREEILTTLFAAVLKLPRVGIDDNFFDLGGHSLLATRLISRIRTVLGAEITLRDLFEAPTVAGLGERLDQASGARPALTPAERPERLPLSHAQRRLWFLGRLDGPNSTYNIPLALRLSGTLDTAALRAALADLVARHETLRTRYPSHDGEPYQHIVAPADATPALTVVHTEEHRLAEQLAEATARPYDLTTELPLRATLFRLGEDEHVLLLLLHHIAGDGWSLAPLTRDLAAAYAARRDGHAPGFAPLPVQYADYTLWQRGLLGDADDPTSLQAAQLAHWRQALEGRPAHLELPCDHPRPAVATHRGATVPFHIDAGLHEKLTALAKACDSSLFMVLQAAFAALLTRHGAGTDIPVGSPVAGRTDDALDDLVGFFVNTLVLRTDTSGDPTFRELVARVRQFDLAAYTHQDMPFEKLVEEVNPERSLARNPLFQVVLALQSMPAADLALPGLDVAAEPVRVGFAKFDLGLAVIEEHTADGTRAGIRGDWEYSTELFERGTVEALGSRLVRLLDAVADDPERTIGSVDLLDATERHRLLVGLNTTDGPLPEERTLTALFEQQAAATPDATALVMGDRSLTYAELDARANRLARHLVALGAGPEQIVALQLPRSLDLVTAVLAVWKSGAAYLPVDPDYPPERIAHMRADARPALVVDAIPDDTTLAAYADSRLTDADRSAPLLPAHPAYVIYTSGSTGAPKGVVVAHRSLAATVPAQAAAFGLGTHSRVLNFASISFDAAVWELTSALLTGAGLVLADADDLLPGPSLARLVHDRHITLIALPPSALPALPDGALPPGTDLIVAGDATAPDQAARFAPGRRMVNAYGLTETTVCATMSEPATGDGAPPIGRPVAHARVYVLDERLRPVPPGVTGEMYVSGAGVARGYLHRPALTAQRFVPDPYALLFGETGTRMYRTGDLARLDADGRLHFAGRADQQVKIRGFRIEPGEIETVLTAHPAVAAGAVIAREDTPGDKQLVAYLTRDTTHHAAPDQDLGTGQVDRWQQTYDSLYEAEPGRAFGEDFSGWNSSYTAEEIPLEEMREWRAATVDRVLALRPRRVLEIGCGTGLILSQVAPHTEEYRGTDLSRSVVARLAAHLAGRPDLADKVTVDARAAHETDDLPKGRFDTIVLNSVAQYFPDARYLAGILHRAAELLAPGGTIFLGDIRNLRTLHAFRTAVELRRAGPFADPAAVRRAVEQSLATEKELLLDPDFFTDLVDRDPHLTRADITLRTAAHHNEMSRHRYDVTLHRGGDSPAPAETVLRWGTDLDTAGELARVLSGPRPVRVTGIPNARLTGETRAAQALERGSAADACARLEAPAPAGALDPHDVYALGAVCTWGHDDDTFDAYAGDGTAYRPRTGRQGPLANDPARAEQDAALVGELRDLVAQRLPAHMAPAAYVLLDRLPLSANGKLDRDALPAPDRGEDAAGQAPRTRREEILSTLFAEVLGLPAVGIDRSFFDLGGHSLLATRLLSRIRSVLGAELAVRDLFQAPTVAALAERVDGAQEARPPLTARTRPAEVPLSFAQYRLWFLHRMEGPGPTYNIPMSLRLTGTLDTAALRAALADVTARHEALRTVYPESGGVPRQHVLHDVRPHFETADTTAQTLEADLTRAARRGFDLARELPLRATLFRLAEDEHVLLLLMHHIAGDGWSWPPLARDLGDAYAARLAGRAPDLPPLPVQYADYALWQRDLLGDEDDPTSRHARQLAYWAGALDDLPEELQLPCDRPRPAVATHRGDTVPFAVDPDLHQRLNALATEGRASLFMVLQAAFAALLTRHGAGTDIPLGSPIAGRTDDALEDLVGFFVNTLVLRTDTSGDPTFRELLQRVRESDLAAYAHQDVPFEKLVEKLRPERSLSRHPLFQVMLAFQNSGEARLALPGLDARALPVGVGVAKFDLHLSMVELRTGDGRPGGIQAALEYATDLFDRTTAQALVDRLLRLLAAVADDPGLTVGRVELLDPAERHRVLQDWNTTPGGDGAARTPVTELLERQAARTPDAVALVHDDGRLTYAELHARANRLARHLITLGAGPEQIVALRMPRSLDLYVALLAVLKTGAAYLPVDISYPAERIAFMIEDARPVTVLDRLPDDLGAYRDTDLTDADRTAPLRPEHPAYVIHTSGSTGTPKAVVMPHAGLANLLTWHARRFPGGTGVRTAQFTAIGFDFSVQEILSPLVMGKTLAVPSEEVRHSAELLAGWLETQQINELFAPNLVIEALAEAAAEAGRTLPDLTDILQGGEALAPTERVRAFTAAVPGRRLHNVYGPAETHAVTTHTLAADPAHWPPSAPIGRPVDHDRVYVLDSALRPVPPGVTGELYLAGAGVARGYLHRPRTTAERFVADPYAPRPGARMYRTGDLGRWNTRGELEFAGRADHQVKIRGFRVEPGEVEAALTAHPRITQAAVLAHGDRLVAYVVTTADRDLTGVREHLAARLPDFMVPTAYVRLEALPLTVNGKLDRAALPAPDAPAAGRAPRTVREEILCGLFAEVLGTERAGIDDNFFDLGGHSLLATRLISRIRTALGAEITLRDLFEAPTVAGLGERLDQASGARPALTPAERPERLPLSYAQRRLWFLGRLTGGDPGYNMPVGLRLSGTLDTAALTAALADLVARHETLRTVFPEGDDGSPHQLVLDPGAARPALHPRDTTQDDLATELAAAARHCFDLTTELPLRATLFRLAEDEHVLLLLLHHIAGDGWSLAPLARDLVTAYAARRDGHAPDFAPLPVQYADYTLWQHALLGDENDPDSTISRQSAHWKDALAGLPEEIQLPADRPRPATPAHRGEAVFRTLDADLHRELLHLARTGGASLFMVLQAAVAAVLTRHGAGTDIPLGSPIAGRTDDALDDLVGFFVNTLVLRTDTSGNPTFRELLDRVREFDLAAYAHQDVPFEKLVEDAAPGRSLSRHPLFQVLLALQNTPEAVLELPGLTARPEVVTLGAAKFDLTFNLAERHGPDGEPHGIDAVLEYSTDLFDRTTAEALTDRLITFLRAVAADPGRTVADVPILDADDHARVLTGWNDTDHPRGRRTADACLPRRIAEQAARTPHAVAVTEAGGTLITYSELDARANRLARHLIRRGVTAETRVAVLAERSAQLVVTTLAILKAGGVYVPLHTGYPVDRMRHVLADTEAALLLTDTHHAATAARLDTPALTVDEDTTAGEQDTTAPDVTVRPDQLAYIMFTSGSTGTPKGIGITHRDAIALAADRCWDLDTGSRVLMHSPYAFDISTFELFAPLLAGGRIVVAPRGDIDAAVLQRTLAAHGVTSLLLTAGLLGVIADEAPEVFTGVKDVWTGGDVVSPTAVRRVLEACPGTVVKTLYGPTETTLGCTWLPFTDPRRIPPAVPIGRPLDNTRAYVLDERLRPVPPGVTGELYIAGAGLARGYWDQSARTAERFTADPHAHLFGDTGGRMYRTGDLARRDADGVLHFCGRADQQVKIRGFRIEPGEIETALAAHPDVTRAAVVARPGRAGDKVLVAYLVTAPDAGDTTAEQLRAGLETQLPDYMVPAAFVALPALPVTPNGKLDRDALPEPDWGGGAGRPPRGPREEILCGLFAEVLGAPRVGTDDNFFELGGHSMLATRLVGRVKTVLGADIGVRTLFEAPTVAALAARIDGADTGHDPFGVVLPLRTGGSRAPLFCVHPAGGFGWVYSALLRHTDREQPLYALQARGLARPEPLPDDIDAMARDYAEQIRKTVPEGPYEILGWSFGGLVAHAVAARLQAEGAEVSLLAVLDGYPDAYDGTEHEVGEEQVLAILLNAAGVDRAQAFGDAPLQRAAVLEKLRDSGSALGNLDDDAVGRMVTVFLNNTRLIQNFRPRRFTGDMVFFAAAAGHHDPALTPGNWRPYVTGRIEEHHLDTDHAGLARPEALGAVARTLAQRDTPQAGH</sequence>
<dbReference type="SMART" id="SM00823">
    <property type="entry name" value="PKS_PP"/>
    <property type="match status" value="4"/>
</dbReference>
<dbReference type="GO" id="GO:0043041">
    <property type="term" value="P:amino acid activation for nonribosomal peptide biosynthetic process"/>
    <property type="evidence" value="ECO:0007669"/>
    <property type="project" value="TreeGrafter"/>
</dbReference>
<dbReference type="Pfam" id="PF00975">
    <property type="entry name" value="Thioesterase"/>
    <property type="match status" value="1"/>
</dbReference>
<evidence type="ECO:0000259" key="7">
    <source>
        <dbReference type="PROSITE" id="PS50075"/>
    </source>
</evidence>
<dbReference type="NCBIfam" id="NF003417">
    <property type="entry name" value="PRK04813.1"/>
    <property type="match status" value="5"/>
</dbReference>
<dbReference type="InterPro" id="IPR029058">
    <property type="entry name" value="AB_hydrolase_fold"/>
</dbReference>
<dbReference type="SUPFAM" id="SSF53474">
    <property type="entry name" value="alpha/beta-Hydrolases"/>
    <property type="match status" value="1"/>
</dbReference>
<keyword evidence="4" id="KW-0597">Phosphoprotein</keyword>
<dbReference type="Gene3D" id="3.30.559.10">
    <property type="entry name" value="Chloramphenicol acetyltransferase-like domain"/>
    <property type="match status" value="4"/>
</dbReference>
<dbReference type="Gene3D" id="3.30.300.30">
    <property type="match status" value="5"/>
</dbReference>
<protein>
    <submittedName>
        <fullName evidence="9">PI synthetase 3 and 4</fullName>
    </submittedName>
</protein>
<dbReference type="GeneID" id="97231816"/>
<evidence type="ECO:0000256" key="2">
    <source>
        <dbReference type="ARBA" id="ARBA00006432"/>
    </source>
</evidence>
<evidence type="ECO:0000256" key="6">
    <source>
        <dbReference type="SAM" id="MobiDB-lite"/>
    </source>
</evidence>
<dbReference type="PROSITE" id="PS00455">
    <property type="entry name" value="AMP_BINDING"/>
    <property type="match status" value="4"/>
</dbReference>
<keyword evidence="3" id="KW-0596">Phosphopantetheine</keyword>
<dbReference type="Gene3D" id="3.40.50.12780">
    <property type="entry name" value="N-terminal domain of ligase-like"/>
    <property type="match status" value="1"/>
</dbReference>
<dbReference type="InterPro" id="IPR010071">
    <property type="entry name" value="AA_adenyl_dom"/>
</dbReference>
<dbReference type="GO" id="GO:0005829">
    <property type="term" value="C:cytosol"/>
    <property type="evidence" value="ECO:0007669"/>
    <property type="project" value="TreeGrafter"/>
</dbReference>
<evidence type="ECO:0000256" key="5">
    <source>
        <dbReference type="ARBA" id="ARBA00022737"/>
    </source>
</evidence>
<dbReference type="FunFam" id="3.40.50.980:FF:000001">
    <property type="entry name" value="Non-ribosomal peptide synthetase"/>
    <property type="match status" value="2"/>
</dbReference>
<dbReference type="InterPro" id="IPR045851">
    <property type="entry name" value="AMP-bd_C_sf"/>
</dbReference>
<dbReference type="GO" id="GO:0017000">
    <property type="term" value="P:antibiotic biosynthetic process"/>
    <property type="evidence" value="ECO:0007669"/>
    <property type="project" value="UniProtKB-ARBA"/>
</dbReference>
<dbReference type="InterPro" id="IPR020845">
    <property type="entry name" value="AMP-binding_CS"/>
</dbReference>
<dbReference type="GO" id="GO:0008610">
    <property type="term" value="P:lipid biosynthetic process"/>
    <property type="evidence" value="ECO:0007669"/>
    <property type="project" value="UniProtKB-ARBA"/>
</dbReference>
<dbReference type="CDD" id="cd17651">
    <property type="entry name" value="A_NRPS_VisG_like"/>
    <property type="match status" value="2"/>
</dbReference>
<evidence type="ECO:0000256" key="1">
    <source>
        <dbReference type="ARBA" id="ARBA00001957"/>
    </source>
</evidence>
<dbReference type="STRING" id="38300.SPRI_0193"/>
<dbReference type="GO" id="GO:0031177">
    <property type="term" value="F:phosphopantetheine binding"/>
    <property type="evidence" value="ECO:0007669"/>
    <property type="project" value="InterPro"/>
</dbReference>
<feature type="region of interest" description="Disordered" evidence="6">
    <location>
        <begin position="2378"/>
        <end position="2397"/>
    </location>
</feature>
<comment type="cofactor">
    <cofactor evidence="1">
        <name>pantetheine 4'-phosphate</name>
        <dbReference type="ChEBI" id="CHEBI:47942"/>
    </cofactor>
</comment>
<dbReference type="InterPro" id="IPR020802">
    <property type="entry name" value="TesA-like"/>
</dbReference>
<dbReference type="FunFam" id="3.40.50.12780:FF:000012">
    <property type="entry name" value="Non-ribosomal peptide synthetase"/>
    <property type="match status" value="2"/>
</dbReference>
<dbReference type="Gene3D" id="3.40.50.150">
    <property type="entry name" value="Vaccinia Virus protein VP39"/>
    <property type="match status" value="1"/>
</dbReference>
<dbReference type="PANTHER" id="PTHR45527">
    <property type="entry name" value="NONRIBOSOMAL PEPTIDE SYNTHETASE"/>
    <property type="match status" value="1"/>
</dbReference>
<dbReference type="Gene3D" id="2.30.38.10">
    <property type="entry name" value="Luciferase, Domain 3"/>
    <property type="match status" value="3"/>
</dbReference>
<dbReference type="OrthoDB" id="2472181at2"/>
<dbReference type="Pfam" id="PF08242">
    <property type="entry name" value="Methyltransf_12"/>
    <property type="match status" value="1"/>
</dbReference>
<dbReference type="SMART" id="SM00824">
    <property type="entry name" value="PKS_TE"/>
    <property type="match status" value="1"/>
</dbReference>
<dbReference type="Pfam" id="PF13193">
    <property type="entry name" value="AMP-binding_C"/>
    <property type="match status" value="3"/>
</dbReference>
<dbReference type="PROSITE" id="PS00012">
    <property type="entry name" value="PHOSPHOPANTETHEINE"/>
    <property type="match status" value="4"/>
</dbReference>
<gene>
    <name evidence="8" type="ORF">SPRI_0193</name>
    <name evidence="9" type="ORF">SPRI_7160</name>
</gene>
<accession>A0A0M4DCU5</accession>
<dbReference type="FunFam" id="3.30.559.30:FF:000001">
    <property type="entry name" value="Non-ribosomal peptide synthetase"/>
    <property type="match status" value="1"/>
</dbReference>
<dbReference type="InterPro" id="IPR009081">
    <property type="entry name" value="PP-bd_ACP"/>
</dbReference>
<dbReference type="GO" id="GO:0072330">
    <property type="term" value="P:monocarboxylic acid biosynthetic process"/>
    <property type="evidence" value="ECO:0007669"/>
    <property type="project" value="UniProtKB-ARBA"/>
</dbReference>
<dbReference type="InterPro" id="IPR001242">
    <property type="entry name" value="Condensation_dom"/>
</dbReference>
<dbReference type="InterPro" id="IPR025110">
    <property type="entry name" value="AMP-bd_C"/>
</dbReference>
<dbReference type="NCBIfam" id="TIGR01733">
    <property type="entry name" value="AA-adenyl-dom"/>
    <property type="match status" value="4"/>
</dbReference>
<evidence type="ECO:0000313" key="10">
    <source>
        <dbReference type="Proteomes" id="UP000060513"/>
    </source>
</evidence>
<dbReference type="Pfam" id="PF00550">
    <property type="entry name" value="PP-binding"/>
    <property type="match status" value="4"/>
</dbReference>
<dbReference type="SUPFAM" id="SSF56801">
    <property type="entry name" value="Acetyl-CoA synthetase-like"/>
    <property type="match status" value="4"/>
</dbReference>
<dbReference type="InterPro" id="IPR006162">
    <property type="entry name" value="Ppantetheine_attach_site"/>
</dbReference>
<dbReference type="Pfam" id="PF00501">
    <property type="entry name" value="AMP-binding"/>
    <property type="match status" value="4"/>
</dbReference>
<dbReference type="KEGG" id="spri:SPRI_0193"/>
<dbReference type="PANTHER" id="PTHR45527:SF1">
    <property type="entry name" value="FATTY ACID SYNTHASE"/>
    <property type="match status" value="1"/>
</dbReference>
<comment type="similarity">
    <text evidence="2">Belongs to the ATP-dependent AMP-binding enzyme family.</text>
</comment>
<feature type="domain" description="Carrier" evidence="7">
    <location>
        <begin position="3438"/>
        <end position="3513"/>
    </location>
</feature>
<feature type="domain" description="Carrier" evidence="7">
    <location>
        <begin position="2396"/>
        <end position="2471"/>
    </location>
</feature>
<dbReference type="SUPFAM" id="SSF53335">
    <property type="entry name" value="S-adenosyl-L-methionine-dependent methyltransferases"/>
    <property type="match status" value="1"/>
</dbReference>
<dbReference type="FunFam" id="2.30.38.10:FF:000001">
    <property type="entry name" value="Non-ribosomal peptide synthetase PvdI"/>
    <property type="match status" value="4"/>
</dbReference>
<dbReference type="RefSeq" id="WP_053556622.1">
    <property type="nucleotide sequence ID" value="NZ_CP011340.1"/>
</dbReference>
<dbReference type="FunFam" id="3.30.300.30:FF:000010">
    <property type="entry name" value="Enterobactin synthetase component F"/>
    <property type="match status" value="3"/>
</dbReference>
<dbReference type="Gene3D" id="3.40.50.1820">
    <property type="entry name" value="alpha/beta hydrolase"/>
    <property type="match status" value="1"/>
</dbReference>
<dbReference type="InterPro" id="IPR020806">
    <property type="entry name" value="PKS_PP-bd"/>
</dbReference>
<dbReference type="InterPro" id="IPR042099">
    <property type="entry name" value="ANL_N_sf"/>
</dbReference>
<dbReference type="FunFam" id="3.30.559.10:FF:000012">
    <property type="entry name" value="Non-ribosomal peptide synthetase"/>
    <property type="match status" value="3"/>
</dbReference>
<feature type="domain" description="Carrier" evidence="7">
    <location>
        <begin position="963"/>
        <end position="1038"/>
    </location>
</feature>
<keyword evidence="5" id="KW-0677">Repeat</keyword>
<dbReference type="InterPro" id="IPR000873">
    <property type="entry name" value="AMP-dep_synth/lig_dom"/>
</dbReference>
<dbReference type="GO" id="GO:0009403">
    <property type="term" value="P:toxin biosynthetic process"/>
    <property type="evidence" value="ECO:0007669"/>
    <property type="project" value="UniProtKB-ARBA"/>
</dbReference>
<dbReference type="InterPro" id="IPR029063">
    <property type="entry name" value="SAM-dependent_MTases_sf"/>
</dbReference>
<reference evidence="9 10" key="1">
    <citation type="submission" date="2015-08" db="EMBL/GenBank/DDBJ databases">
        <title>Genome sequence of the pristinamycin over-producing bacterium Streptomyces pristinaespiralis HCCB10218.</title>
        <authorList>
            <person name="Tian J."/>
            <person name="Yang J."/>
            <person name="Li L."/>
            <person name="Ruan L."/>
            <person name="Wei W."/>
            <person name="Zheng G."/>
            <person name="Wei Z."/>
            <person name="Yang S."/>
            <person name="Ge M."/>
            <person name="Jiang W."/>
            <person name="Lu Y."/>
        </authorList>
    </citation>
    <scope>NUCLEOTIDE SEQUENCE [LARGE SCALE GENOMIC DNA]</scope>
    <source>
        <strain evidence="9 10">HCCB 10218</strain>
    </source>
</reference>
<dbReference type="Gene3D" id="3.40.50.980">
    <property type="match status" value="6"/>
</dbReference>